<evidence type="ECO:0000313" key="8">
    <source>
        <dbReference type="EMBL" id="SDM12123.1"/>
    </source>
</evidence>
<keyword evidence="10" id="KW-1185">Reference proteome</keyword>
<feature type="transmembrane region" description="Helical" evidence="6">
    <location>
        <begin position="71"/>
        <end position="93"/>
    </location>
</feature>
<evidence type="ECO:0000313" key="10">
    <source>
        <dbReference type="Proteomes" id="UP000182276"/>
    </source>
</evidence>
<dbReference type="Proteomes" id="UP000031271">
    <property type="component" value="Chromosome"/>
</dbReference>
<reference evidence="7 9" key="3">
    <citation type="journal article" name="Genome Announc.">
        <title>Complete Genome Sequence of Pseudomonas balearica DSM 6083T.</title>
        <authorList>
            <person name="Bennasar-Figueras A."/>
            <person name="Salva-Serra F."/>
            <person name="Jaen-Luchoro D."/>
            <person name="Segui C."/>
            <person name="Aliaga F."/>
            <person name="Busquets A."/>
            <person name="Gomila M."/>
            <person name="Moore E.R."/>
            <person name="Lalucat J."/>
        </authorList>
    </citation>
    <scope>NUCLEOTIDE SEQUENCE [LARGE SCALE GENOMIC DNA]</scope>
    <source>
        <strain evidence="9">DSM 6083</strain>
        <strain evidence="7">DSM6083</strain>
    </source>
</reference>
<reference evidence="8 10" key="2">
    <citation type="submission" date="2016-10" db="EMBL/GenBank/DDBJ databases">
        <authorList>
            <person name="Varghese N."/>
            <person name="Submissions S."/>
        </authorList>
    </citation>
    <scope>NUCLEOTIDE SEQUENCE [LARGE SCALE GENOMIC DNA]</scope>
    <source>
        <strain evidence="8 10">DSM 6083</strain>
    </source>
</reference>
<evidence type="ECO:0000256" key="4">
    <source>
        <dbReference type="ARBA" id="ARBA00022989"/>
    </source>
</evidence>
<keyword evidence="5 6" id="KW-0472">Membrane</keyword>
<evidence type="ECO:0000256" key="2">
    <source>
        <dbReference type="ARBA" id="ARBA00022475"/>
    </source>
</evidence>
<dbReference type="AlphaFoldDB" id="A0A8D3Y2K4"/>
<dbReference type="PANTHER" id="PTHR30086:SF20">
    <property type="entry name" value="ARGININE EXPORTER PROTEIN ARGO-RELATED"/>
    <property type="match status" value="1"/>
</dbReference>
<dbReference type="GO" id="GO:0005886">
    <property type="term" value="C:plasma membrane"/>
    <property type="evidence" value="ECO:0007669"/>
    <property type="project" value="UniProtKB-SubCell"/>
</dbReference>
<evidence type="ECO:0000313" key="7">
    <source>
        <dbReference type="EMBL" id="AJE16155.1"/>
    </source>
</evidence>
<organism evidence="7 9">
    <name type="scientific">Stutzerimonas balearica DSM 6083</name>
    <dbReference type="NCBI Taxonomy" id="1123016"/>
    <lineage>
        <taxon>Bacteria</taxon>
        <taxon>Pseudomonadati</taxon>
        <taxon>Pseudomonadota</taxon>
        <taxon>Gammaproteobacteria</taxon>
        <taxon>Pseudomonadales</taxon>
        <taxon>Pseudomonadaceae</taxon>
        <taxon>Stutzerimonas</taxon>
    </lineage>
</organism>
<accession>A0A8D3Y2K4</accession>
<keyword evidence="4 6" id="KW-1133">Transmembrane helix</keyword>
<name>A0A8D3Y2K4_9GAMM</name>
<feature type="transmembrane region" description="Helical" evidence="6">
    <location>
        <begin position="6"/>
        <end position="29"/>
    </location>
</feature>
<feature type="transmembrane region" description="Helical" evidence="6">
    <location>
        <begin position="114"/>
        <end position="135"/>
    </location>
</feature>
<comment type="subcellular location">
    <subcellularLocation>
        <location evidence="1">Cell membrane</location>
        <topology evidence="1">Multi-pass membrane protein</topology>
    </subcellularLocation>
</comment>
<feature type="transmembrane region" description="Helical" evidence="6">
    <location>
        <begin position="41"/>
        <end position="65"/>
    </location>
</feature>
<dbReference type="EMBL" id="CP007511">
    <property type="protein sequence ID" value="AJE16155.1"/>
    <property type="molecule type" value="Genomic_DNA"/>
</dbReference>
<feature type="transmembrane region" description="Helical" evidence="6">
    <location>
        <begin position="147"/>
        <end position="175"/>
    </location>
</feature>
<dbReference type="Proteomes" id="UP000182276">
    <property type="component" value="Unassembled WGS sequence"/>
</dbReference>
<dbReference type="PANTHER" id="PTHR30086">
    <property type="entry name" value="ARGININE EXPORTER PROTEIN ARGO"/>
    <property type="match status" value="1"/>
</dbReference>
<evidence type="ECO:0000256" key="5">
    <source>
        <dbReference type="ARBA" id="ARBA00023136"/>
    </source>
</evidence>
<evidence type="ECO:0000256" key="6">
    <source>
        <dbReference type="SAM" id="Phobius"/>
    </source>
</evidence>
<evidence type="ECO:0000256" key="3">
    <source>
        <dbReference type="ARBA" id="ARBA00022692"/>
    </source>
</evidence>
<evidence type="ECO:0000256" key="1">
    <source>
        <dbReference type="ARBA" id="ARBA00004651"/>
    </source>
</evidence>
<reference evidence="9" key="1">
    <citation type="submission" date="2014-03" db="EMBL/GenBank/DDBJ databases">
        <title>Complete genome of Pseudomonas balearica DSM 6083T, a sewage water isolate from an enrichment with 2-methylnaphthalene.</title>
        <authorList>
            <person name="Salva-Serra F."/>
            <person name="Jaen-Luchoro D."/>
            <person name="Busquets A."/>
            <person name="Pena A."/>
            <person name="Gomila M."/>
            <person name="Bosch R."/>
            <person name="Nogales B."/>
            <person name="Garcia-Valdes E."/>
            <person name="Lalucat J."/>
            <person name="Bennasar A."/>
        </authorList>
    </citation>
    <scope>NUCLEOTIDE SEQUENCE [LARGE SCALE GENOMIC DNA]</scope>
    <source>
        <strain evidence="9">DSM 6083</strain>
    </source>
</reference>
<proteinExistence type="predicted"/>
<dbReference type="KEGG" id="pbm:CL52_14345"/>
<dbReference type="GO" id="GO:0015171">
    <property type="term" value="F:amino acid transmembrane transporter activity"/>
    <property type="evidence" value="ECO:0007669"/>
    <property type="project" value="TreeGrafter"/>
</dbReference>
<keyword evidence="3 6" id="KW-0812">Transmembrane</keyword>
<keyword evidence="2" id="KW-1003">Cell membrane</keyword>
<dbReference type="InterPro" id="IPR001123">
    <property type="entry name" value="LeuE-type"/>
</dbReference>
<dbReference type="EMBL" id="FNHO01000002">
    <property type="protein sequence ID" value="SDM12123.1"/>
    <property type="molecule type" value="Genomic_DNA"/>
</dbReference>
<dbReference type="Pfam" id="PF01810">
    <property type="entry name" value="LysE"/>
    <property type="match status" value="1"/>
</dbReference>
<dbReference type="RefSeq" id="WP_043221386.1">
    <property type="nucleotide sequence ID" value="NZ_CP007511.1"/>
</dbReference>
<gene>
    <name evidence="7" type="ORF">CL52_14345</name>
    <name evidence="8" type="ORF">SAMN05660875_102351</name>
</gene>
<sequence length="209" mass="21652">MIDLPLLLAFAAAAALLTVTPGVDTAIVLRTATLEGRRQAVLAAAGICLGCLAWGVAVSLGLGALLQASELAYTVVKFAGAAYLIWLGSRLLFNPRASFDSGPAERPSAASGQAFWRGLLTNLLNPKVGVFYVTFLPQFVPLGADVAGYSFFLACLHVLLSLAWFAVLIAATIPLGALLRRPALTRALDRLTGGVLVAFGVRLAASSGA</sequence>
<protein>
    <submittedName>
        <fullName evidence="7">Lysine transporter LysE</fullName>
    </submittedName>
    <submittedName>
        <fullName evidence="8">Threonine/homoserine/homoserine lactone efflux protein</fullName>
    </submittedName>
</protein>
<evidence type="ECO:0000313" key="9">
    <source>
        <dbReference type="Proteomes" id="UP000031271"/>
    </source>
</evidence>
<dbReference type="PIRSF" id="PIRSF006324">
    <property type="entry name" value="LeuE"/>
    <property type="match status" value="1"/>
</dbReference>
<dbReference type="GeneID" id="77261081"/>